<proteinExistence type="predicted"/>
<accession>A0A2M7EBY1</accession>
<dbReference type="EC" id="1.5.1.5" evidence="2"/>
<dbReference type="AlphaFoldDB" id="A0A2M7EBY1"/>
<organism evidence="2 3">
    <name type="scientific">Candidatus Nealsonbacteria bacterium CG01_land_8_20_14_3_00_12</name>
    <dbReference type="NCBI Taxonomy" id="1974697"/>
    <lineage>
        <taxon>Bacteria</taxon>
        <taxon>Candidatus Nealsoniibacteriota</taxon>
    </lineage>
</organism>
<evidence type="ECO:0000313" key="3">
    <source>
        <dbReference type="Proteomes" id="UP000230766"/>
    </source>
</evidence>
<dbReference type="Gene3D" id="3.40.50.10860">
    <property type="entry name" value="Leucine Dehydrogenase, chain A, domain 1"/>
    <property type="match status" value="1"/>
</dbReference>
<sequence>MKLLDGKKLSEKILVKLKEETKKSKLKLRLAVVQVGENPISQIFINQKKKA</sequence>
<protein>
    <submittedName>
        <fullName evidence="2">Bifunctional methylenetetrahydrofolate dehydrogenase/methenyltetrahydrofolate cyclohydrolase</fullName>
        <ecNumber evidence="2">1.5.1.5</ecNumber>
        <ecNumber evidence="2">3.5.4.9</ecNumber>
    </submittedName>
</protein>
<dbReference type="GO" id="GO:0004488">
    <property type="term" value="F:methylenetetrahydrofolate dehydrogenase (NADP+) activity"/>
    <property type="evidence" value="ECO:0007669"/>
    <property type="project" value="UniProtKB-EC"/>
</dbReference>
<keyword evidence="2" id="KW-0378">Hydrolase</keyword>
<reference evidence="3" key="1">
    <citation type="submission" date="2017-09" db="EMBL/GenBank/DDBJ databases">
        <title>Depth-based differentiation of microbial function through sediment-hosted aquifers and enrichment of novel symbionts in the deep terrestrial subsurface.</title>
        <authorList>
            <person name="Probst A.J."/>
            <person name="Ladd B."/>
            <person name="Jarett J.K."/>
            <person name="Geller-Mcgrath D.E."/>
            <person name="Sieber C.M.K."/>
            <person name="Emerson J.B."/>
            <person name="Anantharaman K."/>
            <person name="Thomas B.C."/>
            <person name="Malmstrom R."/>
            <person name="Stieglmeier M."/>
            <person name="Klingl A."/>
            <person name="Woyke T."/>
            <person name="Ryan C.M."/>
            <person name="Banfield J.F."/>
        </authorList>
    </citation>
    <scope>NUCLEOTIDE SEQUENCE [LARGE SCALE GENOMIC DNA]</scope>
</reference>
<comment type="caution">
    <text evidence="2">The sequence shown here is derived from an EMBL/GenBank/DDBJ whole genome shotgun (WGS) entry which is preliminary data.</text>
</comment>
<gene>
    <name evidence="2" type="ORF">COS09_00930</name>
</gene>
<dbReference type="Proteomes" id="UP000230766">
    <property type="component" value="Unassembled WGS sequence"/>
</dbReference>
<name>A0A2M7EBY1_9BACT</name>
<evidence type="ECO:0000259" key="1">
    <source>
        <dbReference type="Pfam" id="PF00763"/>
    </source>
</evidence>
<feature type="non-terminal residue" evidence="2">
    <location>
        <position position="51"/>
    </location>
</feature>
<keyword evidence="2" id="KW-0560">Oxidoreductase</keyword>
<dbReference type="InterPro" id="IPR020630">
    <property type="entry name" value="THF_DH/CycHdrlase_cat_dom"/>
</dbReference>
<dbReference type="GO" id="GO:0004477">
    <property type="term" value="F:methenyltetrahydrofolate cyclohydrolase activity"/>
    <property type="evidence" value="ECO:0007669"/>
    <property type="project" value="UniProtKB-EC"/>
</dbReference>
<dbReference type="EC" id="3.5.4.9" evidence="2"/>
<dbReference type="SUPFAM" id="SSF53223">
    <property type="entry name" value="Aminoacid dehydrogenase-like, N-terminal domain"/>
    <property type="match status" value="1"/>
</dbReference>
<dbReference type="EMBL" id="PETJ01000022">
    <property type="protein sequence ID" value="PIV65181.1"/>
    <property type="molecule type" value="Genomic_DNA"/>
</dbReference>
<evidence type="ECO:0000313" key="2">
    <source>
        <dbReference type="EMBL" id="PIV65181.1"/>
    </source>
</evidence>
<feature type="domain" description="Tetrahydrofolate dehydrogenase/cyclohydrolase catalytic" evidence="1">
    <location>
        <begin position="4"/>
        <end position="51"/>
    </location>
</feature>
<dbReference type="InterPro" id="IPR046346">
    <property type="entry name" value="Aminoacid_DH-like_N_sf"/>
</dbReference>
<dbReference type="Pfam" id="PF00763">
    <property type="entry name" value="THF_DHG_CYH"/>
    <property type="match status" value="1"/>
</dbReference>